<keyword evidence="1" id="KW-0812">Transmembrane</keyword>
<name>A0ABU0L541_9BACL</name>
<gene>
    <name evidence="2" type="ORF">QOZ95_004566</name>
</gene>
<proteinExistence type="predicted"/>
<keyword evidence="1" id="KW-1133">Transmembrane helix</keyword>
<feature type="transmembrane region" description="Helical" evidence="1">
    <location>
        <begin position="112"/>
        <end position="131"/>
    </location>
</feature>
<organism evidence="2 3">
    <name type="scientific">Paenibacillus brasilensis</name>
    <dbReference type="NCBI Taxonomy" id="128574"/>
    <lineage>
        <taxon>Bacteria</taxon>
        <taxon>Bacillati</taxon>
        <taxon>Bacillota</taxon>
        <taxon>Bacilli</taxon>
        <taxon>Bacillales</taxon>
        <taxon>Paenibacillaceae</taxon>
        <taxon>Paenibacillus</taxon>
    </lineage>
</organism>
<dbReference type="Proteomes" id="UP001242811">
    <property type="component" value="Unassembled WGS sequence"/>
</dbReference>
<feature type="transmembrane region" description="Helical" evidence="1">
    <location>
        <begin position="83"/>
        <end position="100"/>
    </location>
</feature>
<reference evidence="2 3" key="1">
    <citation type="submission" date="2023-07" db="EMBL/GenBank/DDBJ databases">
        <title>Genomic Encyclopedia of Type Strains, Phase IV (KMG-IV): sequencing the most valuable type-strain genomes for metagenomic binning, comparative biology and taxonomic classification.</title>
        <authorList>
            <person name="Goeker M."/>
        </authorList>
    </citation>
    <scope>NUCLEOTIDE SEQUENCE [LARGE SCALE GENOMIC DNA]</scope>
    <source>
        <strain evidence="2 3">DSM 14914</strain>
    </source>
</reference>
<protein>
    <submittedName>
        <fullName evidence="2">Uncharacterized protein</fullName>
    </submittedName>
</protein>
<accession>A0ABU0L541</accession>
<evidence type="ECO:0000256" key="1">
    <source>
        <dbReference type="SAM" id="Phobius"/>
    </source>
</evidence>
<dbReference type="EMBL" id="JAUSWA010000035">
    <property type="protein sequence ID" value="MDQ0496376.1"/>
    <property type="molecule type" value="Genomic_DNA"/>
</dbReference>
<keyword evidence="1" id="KW-0472">Membrane</keyword>
<comment type="caution">
    <text evidence="2">The sequence shown here is derived from an EMBL/GenBank/DDBJ whole genome shotgun (WGS) entry which is preliminary data.</text>
</comment>
<keyword evidence="3" id="KW-1185">Reference proteome</keyword>
<sequence>MQGDKLEYTKKTIEEKLNILLEESFRSDPEAKKLKVLKDITKVYKKLSRIKDDDQAKLYLLNLKIDEIRIKANSFISNKIHNLYMLFSILLIVYAIIFIMNSGNNFFEETRIYLKYVGISLYGALLFLVTTSLKEINEVGNKLLVAMIIPFIFISVLFIDKNEPFSLSNENVYVFLLGYSSDMLTHILNKMIEKVKAVFN</sequence>
<evidence type="ECO:0000313" key="3">
    <source>
        <dbReference type="Proteomes" id="UP001242811"/>
    </source>
</evidence>
<evidence type="ECO:0000313" key="2">
    <source>
        <dbReference type="EMBL" id="MDQ0496376.1"/>
    </source>
</evidence>
<feature type="transmembrane region" description="Helical" evidence="1">
    <location>
        <begin position="143"/>
        <end position="159"/>
    </location>
</feature>